<feature type="transmembrane region" description="Helical" evidence="13">
    <location>
        <begin position="23"/>
        <end position="44"/>
    </location>
</feature>
<evidence type="ECO:0000256" key="10">
    <source>
        <dbReference type="ARBA" id="ARBA00023065"/>
    </source>
</evidence>
<organism evidence="14 15">
    <name type="scientific">candidate division WOR-1 bacterium RIFCSPLOWO2_02_FULL_46_20</name>
    <dbReference type="NCBI Taxonomy" id="1802567"/>
    <lineage>
        <taxon>Bacteria</taxon>
        <taxon>Bacillati</taxon>
        <taxon>Saganbacteria</taxon>
    </lineage>
</organism>
<evidence type="ECO:0000313" key="15">
    <source>
        <dbReference type="Proteomes" id="UP000176938"/>
    </source>
</evidence>
<comment type="caution">
    <text evidence="14">The sequence shown here is derived from an EMBL/GenBank/DDBJ whole genome shotgun (WGS) entry which is preliminary data.</text>
</comment>
<keyword evidence="8 13" id="KW-0812">Transmembrane</keyword>
<feature type="transmembrane region" description="Helical" evidence="13">
    <location>
        <begin position="142"/>
        <end position="164"/>
    </location>
</feature>
<feature type="transmembrane region" description="Helical" evidence="13">
    <location>
        <begin position="428"/>
        <end position="447"/>
    </location>
</feature>
<dbReference type="CDD" id="cd13137">
    <property type="entry name" value="MATE_NorM_like"/>
    <property type="match status" value="1"/>
</dbReference>
<keyword evidence="5" id="KW-0813">Transport</keyword>
<feature type="transmembrane region" description="Helical" evidence="13">
    <location>
        <begin position="293"/>
        <end position="314"/>
    </location>
</feature>
<feature type="transmembrane region" description="Helical" evidence="13">
    <location>
        <begin position="401"/>
        <end position="422"/>
    </location>
</feature>
<dbReference type="EMBL" id="METP01000011">
    <property type="protein sequence ID" value="OGC07027.1"/>
    <property type="molecule type" value="Genomic_DNA"/>
</dbReference>
<dbReference type="Proteomes" id="UP000176938">
    <property type="component" value="Unassembled WGS sequence"/>
</dbReference>
<evidence type="ECO:0000256" key="11">
    <source>
        <dbReference type="ARBA" id="ARBA00023136"/>
    </source>
</evidence>
<protein>
    <recommendedName>
        <fullName evidence="4">Probable multidrug resistance protein NorM</fullName>
    </recommendedName>
    <alternativeName>
        <fullName evidence="12">Multidrug-efflux transporter</fullName>
    </alternativeName>
</protein>
<keyword evidence="10" id="KW-0406">Ion transport</keyword>
<dbReference type="AlphaFoldDB" id="A0A1F4RFS5"/>
<evidence type="ECO:0000256" key="9">
    <source>
        <dbReference type="ARBA" id="ARBA00022989"/>
    </source>
</evidence>
<dbReference type="GO" id="GO:0005886">
    <property type="term" value="C:plasma membrane"/>
    <property type="evidence" value="ECO:0007669"/>
    <property type="project" value="UniProtKB-SubCell"/>
</dbReference>
<dbReference type="InterPro" id="IPR050222">
    <property type="entry name" value="MATE_MdtK"/>
</dbReference>
<gene>
    <name evidence="14" type="ORF">A3H38_03895</name>
</gene>
<evidence type="ECO:0000256" key="8">
    <source>
        <dbReference type="ARBA" id="ARBA00022692"/>
    </source>
</evidence>
<feature type="transmembrane region" description="Helical" evidence="13">
    <location>
        <begin position="100"/>
        <end position="122"/>
    </location>
</feature>
<evidence type="ECO:0000256" key="12">
    <source>
        <dbReference type="ARBA" id="ARBA00031636"/>
    </source>
</evidence>
<dbReference type="PANTHER" id="PTHR43298:SF2">
    <property type="entry name" value="FMN_FAD EXPORTER YEEO-RELATED"/>
    <property type="match status" value="1"/>
</dbReference>
<keyword evidence="6" id="KW-0050">Antiport</keyword>
<proteinExistence type="inferred from homology"/>
<dbReference type="PANTHER" id="PTHR43298">
    <property type="entry name" value="MULTIDRUG RESISTANCE PROTEIN NORM-RELATED"/>
    <property type="match status" value="1"/>
</dbReference>
<keyword evidence="11 13" id="KW-0472">Membrane</keyword>
<evidence type="ECO:0000256" key="4">
    <source>
        <dbReference type="ARBA" id="ARBA00020268"/>
    </source>
</evidence>
<evidence type="ECO:0000256" key="6">
    <source>
        <dbReference type="ARBA" id="ARBA00022449"/>
    </source>
</evidence>
<dbReference type="GO" id="GO:0015297">
    <property type="term" value="F:antiporter activity"/>
    <property type="evidence" value="ECO:0007669"/>
    <property type="project" value="UniProtKB-KW"/>
</dbReference>
<feature type="transmembrane region" description="Helical" evidence="13">
    <location>
        <begin position="368"/>
        <end position="389"/>
    </location>
</feature>
<evidence type="ECO:0000256" key="2">
    <source>
        <dbReference type="ARBA" id="ARBA00004651"/>
    </source>
</evidence>
<evidence type="ECO:0000256" key="1">
    <source>
        <dbReference type="ARBA" id="ARBA00003408"/>
    </source>
</evidence>
<sequence length="457" mass="48986">MIKKLFDKFKQERDLTSISISKAIWLLAIPMIISNLLQATYNLVNMVWVGRLGPDALAAVAMSGNILMVVMFLMMGVAIGTTAMIARFLGAKQTAEANNVAVQSLILGFIASIVLGVIGYYFSPWLLKVLGAGPDVLNLGIGYMRITFVGILVMFYMFFIAAILQGAGDAATPMIILGVSVLINAGLDPLLIFGIGIFPKMGVNGAALATVIAEAIGSLIALEILLKGRSRVRVTLKNVKVDWNMMGRILKIGIPASTQMVLRGLMGLVLVAIVARFGTQAIAAYGVGMRLSMLAMMPGFALGAAAATLVGQNLGAGKPERAVTSAWVAVGYYLIFMLFLAALFWFCAPQLMMGFNNDVEVVRIGSEFLRFIAVGNAFTAVGLILGRAIAGSGDTLPTMMFTLVSLWLVQIPLAVFLARLPAFGLSGVWLAVLIAQVILMLLNAMYFQWGGWKWKKV</sequence>
<feature type="transmembrane region" description="Helical" evidence="13">
    <location>
        <begin position="265"/>
        <end position="287"/>
    </location>
</feature>
<dbReference type="InterPro" id="IPR002528">
    <property type="entry name" value="MATE_fam"/>
</dbReference>
<evidence type="ECO:0000256" key="7">
    <source>
        <dbReference type="ARBA" id="ARBA00022475"/>
    </source>
</evidence>
<feature type="transmembrane region" description="Helical" evidence="13">
    <location>
        <begin position="326"/>
        <end position="348"/>
    </location>
</feature>
<accession>A0A1F4RFS5</accession>
<dbReference type="Pfam" id="PF01554">
    <property type="entry name" value="MatE"/>
    <property type="match status" value="2"/>
</dbReference>
<dbReference type="NCBIfam" id="TIGR00797">
    <property type="entry name" value="matE"/>
    <property type="match status" value="1"/>
</dbReference>
<comment type="subcellular location">
    <subcellularLocation>
        <location evidence="2">Cell membrane</location>
        <topology evidence="2">Multi-pass membrane protein</topology>
    </subcellularLocation>
</comment>
<evidence type="ECO:0000256" key="5">
    <source>
        <dbReference type="ARBA" id="ARBA00022448"/>
    </source>
</evidence>
<dbReference type="GO" id="GO:0006811">
    <property type="term" value="P:monoatomic ion transport"/>
    <property type="evidence" value="ECO:0007669"/>
    <property type="project" value="UniProtKB-KW"/>
</dbReference>
<name>A0A1F4RFS5_UNCSA</name>
<keyword evidence="9 13" id="KW-1133">Transmembrane helix</keyword>
<dbReference type="InterPro" id="IPR048279">
    <property type="entry name" value="MdtK-like"/>
</dbReference>
<reference evidence="14 15" key="1">
    <citation type="journal article" date="2016" name="Nat. Commun.">
        <title>Thousands of microbial genomes shed light on interconnected biogeochemical processes in an aquifer system.</title>
        <authorList>
            <person name="Anantharaman K."/>
            <person name="Brown C.T."/>
            <person name="Hug L.A."/>
            <person name="Sharon I."/>
            <person name="Castelle C.J."/>
            <person name="Probst A.J."/>
            <person name="Thomas B.C."/>
            <person name="Singh A."/>
            <person name="Wilkins M.J."/>
            <person name="Karaoz U."/>
            <person name="Brodie E.L."/>
            <person name="Williams K.H."/>
            <person name="Hubbard S.S."/>
            <person name="Banfield J.F."/>
        </authorList>
    </citation>
    <scope>NUCLEOTIDE SEQUENCE [LARGE SCALE GENOMIC DNA]</scope>
</reference>
<evidence type="ECO:0000313" key="14">
    <source>
        <dbReference type="EMBL" id="OGC07027.1"/>
    </source>
</evidence>
<comment type="function">
    <text evidence="1">Multidrug efflux pump.</text>
</comment>
<comment type="similarity">
    <text evidence="3">Belongs to the multi antimicrobial extrusion (MATE) (TC 2.A.66.1) family.</text>
</comment>
<feature type="transmembrane region" description="Helical" evidence="13">
    <location>
        <begin position="56"/>
        <end position="79"/>
    </location>
</feature>
<dbReference type="PIRSF" id="PIRSF006603">
    <property type="entry name" value="DinF"/>
    <property type="match status" value="1"/>
</dbReference>
<feature type="transmembrane region" description="Helical" evidence="13">
    <location>
        <begin position="176"/>
        <end position="199"/>
    </location>
</feature>
<evidence type="ECO:0000256" key="3">
    <source>
        <dbReference type="ARBA" id="ARBA00010199"/>
    </source>
</evidence>
<keyword evidence="7" id="KW-1003">Cell membrane</keyword>
<evidence type="ECO:0000256" key="13">
    <source>
        <dbReference type="SAM" id="Phobius"/>
    </source>
</evidence>
<dbReference type="GO" id="GO:0042910">
    <property type="term" value="F:xenobiotic transmembrane transporter activity"/>
    <property type="evidence" value="ECO:0007669"/>
    <property type="project" value="InterPro"/>
</dbReference>